<sequence length="240" mass="27299">MQGARIWLPNVEEVFVSLGNLITSAQRQRIEESFPKEFELISDLNELHSIVNELTRDFVRTVEECERKTPPSPPSNEPLVHVGGFGWFWLVLLVVLGGFGWFRVLVTTSNEPLVHVGVTGSNEPLVHVGVTGSNEPLVHVGVTGSNEPLVHVGVTRSGLVGRPRLQVLQEHLQTLHNDAGFRWADIGRILGISDRTLRRCYTNMYKRFVAWRRWWSFALTFLHGSYKVPCKLVYDRMKFV</sequence>
<organism evidence="2 3">
    <name type="scientific">Acropora cervicornis</name>
    <name type="common">Staghorn coral</name>
    <dbReference type="NCBI Taxonomy" id="6130"/>
    <lineage>
        <taxon>Eukaryota</taxon>
        <taxon>Metazoa</taxon>
        <taxon>Cnidaria</taxon>
        <taxon>Anthozoa</taxon>
        <taxon>Hexacorallia</taxon>
        <taxon>Scleractinia</taxon>
        <taxon>Astrocoeniina</taxon>
        <taxon>Acroporidae</taxon>
        <taxon>Acropora</taxon>
    </lineage>
</organism>
<evidence type="ECO:0000313" key="2">
    <source>
        <dbReference type="EMBL" id="KAK2553000.1"/>
    </source>
</evidence>
<name>A0AAD9Q298_ACRCE</name>
<dbReference type="AlphaFoldDB" id="A0AAD9Q298"/>
<accession>A0AAD9Q298</accession>
<gene>
    <name evidence="2" type="ORF">P5673_025717</name>
</gene>
<dbReference type="EMBL" id="JARQWQ010000081">
    <property type="protein sequence ID" value="KAK2553000.1"/>
    <property type="molecule type" value="Genomic_DNA"/>
</dbReference>
<keyword evidence="3" id="KW-1185">Reference proteome</keyword>
<dbReference type="Proteomes" id="UP001249851">
    <property type="component" value="Unassembled WGS sequence"/>
</dbReference>
<reference evidence="2" key="1">
    <citation type="journal article" date="2023" name="G3 (Bethesda)">
        <title>Whole genome assembly and annotation of the endangered Caribbean coral Acropora cervicornis.</title>
        <authorList>
            <person name="Selwyn J.D."/>
            <person name="Vollmer S.V."/>
        </authorList>
    </citation>
    <scope>NUCLEOTIDE SEQUENCE</scope>
    <source>
        <strain evidence="2">K2</strain>
    </source>
</reference>
<keyword evidence="1" id="KW-0812">Transmembrane</keyword>
<feature type="transmembrane region" description="Helical" evidence="1">
    <location>
        <begin position="79"/>
        <end position="102"/>
    </location>
</feature>
<proteinExistence type="predicted"/>
<keyword evidence="1" id="KW-1133">Transmembrane helix</keyword>
<evidence type="ECO:0000313" key="3">
    <source>
        <dbReference type="Proteomes" id="UP001249851"/>
    </source>
</evidence>
<protein>
    <submittedName>
        <fullName evidence="2">Uncharacterized protein</fullName>
    </submittedName>
</protein>
<comment type="caution">
    <text evidence="2">The sequence shown here is derived from an EMBL/GenBank/DDBJ whole genome shotgun (WGS) entry which is preliminary data.</text>
</comment>
<keyword evidence="1" id="KW-0472">Membrane</keyword>
<reference evidence="2" key="2">
    <citation type="journal article" date="2023" name="Science">
        <title>Genomic signatures of disease resistance in endangered staghorn corals.</title>
        <authorList>
            <person name="Vollmer S.V."/>
            <person name="Selwyn J.D."/>
            <person name="Despard B.A."/>
            <person name="Roesel C.L."/>
        </authorList>
    </citation>
    <scope>NUCLEOTIDE SEQUENCE</scope>
    <source>
        <strain evidence="2">K2</strain>
    </source>
</reference>
<evidence type="ECO:0000256" key="1">
    <source>
        <dbReference type="SAM" id="Phobius"/>
    </source>
</evidence>